<feature type="domain" description="RING-type" evidence="9">
    <location>
        <begin position="16"/>
        <end position="57"/>
    </location>
</feature>
<dbReference type="PROSITE" id="PS00518">
    <property type="entry name" value="ZF_RING_1"/>
    <property type="match status" value="1"/>
</dbReference>
<dbReference type="PROSITE" id="PS50188">
    <property type="entry name" value="B302_SPRY"/>
    <property type="match status" value="1"/>
</dbReference>
<feature type="domain" description="B30.2/SPRY" evidence="11">
    <location>
        <begin position="279"/>
        <end position="478"/>
    </location>
</feature>
<dbReference type="Pfam" id="PF00622">
    <property type="entry name" value="SPRY"/>
    <property type="match status" value="1"/>
</dbReference>
<dbReference type="GO" id="GO:0008270">
    <property type="term" value="F:zinc ion binding"/>
    <property type="evidence" value="ECO:0007669"/>
    <property type="project" value="UniProtKB-KW"/>
</dbReference>
<dbReference type="InterPro" id="IPR006574">
    <property type="entry name" value="PRY"/>
</dbReference>
<evidence type="ECO:0000313" key="13">
    <source>
        <dbReference type="RefSeq" id="XP_020657306.2"/>
    </source>
</evidence>
<dbReference type="SMART" id="SM00449">
    <property type="entry name" value="SPRY"/>
    <property type="match status" value="1"/>
</dbReference>
<dbReference type="Gene3D" id="2.60.120.920">
    <property type="match status" value="1"/>
</dbReference>
<keyword evidence="12" id="KW-1185">Reference proteome</keyword>
<evidence type="ECO:0000256" key="5">
    <source>
        <dbReference type="ARBA" id="ARBA00022833"/>
    </source>
</evidence>
<sequence length="503" mass="56189">MARKMSLDQLEDQLLCPICLEVFREPLMLRCGHSYCKACVLSLSGDPEQPFLCPVCRKTVDSGSSPPNVTLARIVEALQTAGGDDPGEESCPDHRNPLSLFCEQDRAVICGLCGSIGSHQHHKVTPVSTVYSRMKEELSTWVTEVQRQKRALDEHASKLVNNQTRIMNESDVFKWVVRKEFQQLHRYIDEEKARFLAQIEREVARLVASIEAQLSQTADTLQKMKALGDSLEALNNEGQLGFIRKYGSLPSRSDFASHPPAEGGAFSPVSFKPNFHPDDIQMLVWKRLLRKVLPAPEMLKLNPASAHPLLELSKGNTVVNCGLFFQRRGSNPERFDDSNCVAASKGFSWGKHYWEVIVGAKSRWRLGVMKATVSRKGKLPKSPEQGVWLIGLKEGKLYEAFASPRVALPLTTRPQRIGVFLHYEKGELTFYNADSPDELVPLYTFQAEFQGKLYPVLDMCWPERGANTLPLILPTPKMLQGRDDGQGGEGGDDSPGTQEPTKL</sequence>
<dbReference type="PANTHER" id="PTHR24103">
    <property type="entry name" value="E3 UBIQUITIN-PROTEIN LIGASE TRIM"/>
    <property type="match status" value="1"/>
</dbReference>
<keyword evidence="4 7" id="KW-0863">Zinc-finger</keyword>
<evidence type="ECO:0000259" key="9">
    <source>
        <dbReference type="PROSITE" id="PS50089"/>
    </source>
</evidence>
<dbReference type="PROSITE" id="PS50119">
    <property type="entry name" value="ZF_BBOX"/>
    <property type="match status" value="1"/>
</dbReference>
<evidence type="ECO:0000259" key="10">
    <source>
        <dbReference type="PROSITE" id="PS50119"/>
    </source>
</evidence>
<keyword evidence="2" id="KW-0800">Toxin</keyword>
<dbReference type="InterPro" id="IPR000315">
    <property type="entry name" value="Znf_B-box"/>
</dbReference>
<keyword evidence="5" id="KW-0862">Zinc</keyword>
<dbReference type="RefSeq" id="XP_020657306.2">
    <property type="nucleotide sequence ID" value="XM_020801647.2"/>
</dbReference>
<keyword evidence="2" id="KW-0528">Neurotoxin</keyword>
<dbReference type="CTD" id="135892"/>
<dbReference type="InterPro" id="IPR017907">
    <property type="entry name" value="Znf_RING_CS"/>
</dbReference>
<dbReference type="InterPro" id="IPR003877">
    <property type="entry name" value="SPRY_dom"/>
</dbReference>
<evidence type="ECO:0000256" key="1">
    <source>
        <dbReference type="ARBA" id="ARBA00009651"/>
    </source>
</evidence>
<organism evidence="12 13">
    <name type="scientific">Pogona vitticeps</name>
    <name type="common">central bearded dragon</name>
    <dbReference type="NCBI Taxonomy" id="103695"/>
    <lineage>
        <taxon>Eukaryota</taxon>
        <taxon>Metazoa</taxon>
        <taxon>Chordata</taxon>
        <taxon>Craniata</taxon>
        <taxon>Vertebrata</taxon>
        <taxon>Euteleostomi</taxon>
        <taxon>Lepidosauria</taxon>
        <taxon>Squamata</taxon>
        <taxon>Bifurcata</taxon>
        <taxon>Unidentata</taxon>
        <taxon>Episquamata</taxon>
        <taxon>Toxicofera</taxon>
        <taxon>Iguania</taxon>
        <taxon>Acrodonta</taxon>
        <taxon>Agamidae</taxon>
        <taxon>Amphibolurinae</taxon>
        <taxon>Pogona</taxon>
    </lineage>
</organism>
<dbReference type="Pfam" id="PF13765">
    <property type="entry name" value="PRY"/>
    <property type="match status" value="1"/>
</dbReference>
<dbReference type="CDD" id="cd19787">
    <property type="entry name" value="Bbox2_TRIM50-like"/>
    <property type="match status" value="1"/>
</dbReference>
<dbReference type="InterPro" id="IPR050143">
    <property type="entry name" value="TRIM/RBCC"/>
</dbReference>
<dbReference type="InterPro" id="IPR001841">
    <property type="entry name" value="Znf_RING"/>
</dbReference>
<protein>
    <submittedName>
        <fullName evidence="13">E3 ubiquitin-protein ligase TRIM50</fullName>
    </submittedName>
</protein>
<dbReference type="InterPro" id="IPR013083">
    <property type="entry name" value="Znf_RING/FYVE/PHD"/>
</dbReference>
<feature type="region of interest" description="Disordered" evidence="8">
    <location>
        <begin position="475"/>
        <end position="503"/>
    </location>
</feature>
<dbReference type="InterPro" id="IPR027370">
    <property type="entry name" value="Znf-RING_euk"/>
</dbReference>
<dbReference type="InParanoid" id="A0A6J0U950"/>
<evidence type="ECO:0000256" key="4">
    <source>
        <dbReference type="ARBA" id="ARBA00022771"/>
    </source>
</evidence>
<dbReference type="InterPro" id="IPR003879">
    <property type="entry name" value="Butyrophylin_SPRY"/>
</dbReference>
<dbReference type="PROSITE" id="PS50089">
    <property type="entry name" value="ZF_RING_2"/>
    <property type="match status" value="1"/>
</dbReference>
<evidence type="ECO:0000256" key="8">
    <source>
        <dbReference type="SAM" id="MobiDB-lite"/>
    </source>
</evidence>
<dbReference type="Pfam" id="PF00643">
    <property type="entry name" value="zf-B_box"/>
    <property type="match status" value="1"/>
</dbReference>
<dbReference type="CDD" id="cd16605">
    <property type="entry name" value="RING-HC_TRIM50_like_C-IV"/>
    <property type="match status" value="1"/>
</dbReference>
<evidence type="ECO:0000259" key="11">
    <source>
        <dbReference type="PROSITE" id="PS50188"/>
    </source>
</evidence>
<evidence type="ECO:0000256" key="6">
    <source>
        <dbReference type="ARBA" id="ARBA00034460"/>
    </source>
</evidence>
<dbReference type="Pfam" id="PF13445">
    <property type="entry name" value="zf-RING_UBOX"/>
    <property type="match status" value="1"/>
</dbReference>
<evidence type="ECO:0000313" key="12">
    <source>
        <dbReference type="Proteomes" id="UP001652642"/>
    </source>
</evidence>
<proteinExistence type="inferred from homology"/>
<dbReference type="InterPro" id="IPR013320">
    <property type="entry name" value="ConA-like_dom_sf"/>
</dbReference>
<dbReference type="KEGG" id="pvt:110083293"/>
<evidence type="ECO:0000256" key="3">
    <source>
        <dbReference type="ARBA" id="ARBA00022723"/>
    </source>
</evidence>
<reference evidence="13" key="1">
    <citation type="submission" date="2025-08" db="UniProtKB">
        <authorList>
            <consortium name="RefSeq"/>
        </authorList>
    </citation>
    <scope>IDENTIFICATION</scope>
</reference>
<dbReference type="SUPFAM" id="SSF49899">
    <property type="entry name" value="Concanavalin A-like lectins/glucanases"/>
    <property type="match status" value="1"/>
</dbReference>
<dbReference type="OrthoDB" id="6105938at2759"/>
<dbReference type="SMART" id="SM00589">
    <property type="entry name" value="PRY"/>
    <property type="match status" value="1"/>
</dbReference>
<evidence type="ECO:0000256" key="7">
    <source>
        <dbReference type="PROSITE-ProRule" id="PRU00024"/>
    </source>
</evidence>
<dbReference type="SMART" id="SM00184">
    <property type="entry name" value="RING"/>
    <property type="match status" value="1"/>
</dbReference>
<dbReference type="Gene3D" id="3.30.160.60">
    <property type="entry name" value="Classic Zinc Finger"/>
    <property type="match status" value="1"/>
</dbReference>
<evidence type="ECO:0000256" key="2">
    <source>
        <dbReference type="ARBA" id="ARBA00022699"/>
    </source>
</evidence>
<dbReference type="Proteomes" id="UP001652642">
    <property type="component" value="Chromosome 7"/>
</dbReference>
<dbReference type="InterPro" id="IPR043136">
    <property type="entry name" value="B30.2/SPRY_sf"/>
</dbReference>
<dbReference type="SUPFAM" id="SSF57850">
    <property type="entry name" value="RING/U-box"/>
    <property type="match status" value="1"/>
</dbReference>
<feature type="domain" description="B box-type" evidence="10">
    <location>
        <begin position="86"/>
        <end position="127"/>
    </location>
</feature>
<dbReference type="InterPro" id="IPR001870">
    <property type="entry name" value="B30.2/SPRY"/>
</dbReference>
<dbReference type="SMART" id="SM00336">
    <property type="entry name" value="BBOX"/>
    <property type="match status" value="1"/>
</dbReference>
<dbReference type="SUPFAM" id="SSF57845">
    <property type="entry name" value="B-box zinc-binding domain"/>
    <property type="match status" value="1"/>
</dbReference>
<accession>A0A6J0U950</accession>
<keyword evidence="3" id="KW-0479">Metal-binding</keyword>
<name>A0A6J0U950_9SAUR</name>
<dbReference type="GO" id="GO:0061630">
    <property type="term" value="F:ubiquitin protein ligase activity"/>
    <property type="evidence" value="ECO:0007669"/>
    <property type="project" value="UniProtKB-EC"/>
</dbReference>
<dbReference type="Gene3D" id="3.30.40.10">
    <property type="entry name" value="Zinc/RING finger domain, C3HC4 (zinc finger)"/>
    <property type="match status" value="1"/>
</dbReference>
<dbReference type="PRINTS" id="PR01407">
    <property type="entry name" value="BUTYPHLNCDUF"/>
</dbReference>
<dbReference type="AlphaFoldDB" id="A0A6J0U950"/>
<gene>
    <name evidence="13" type="primary">TRIM50</name>
</gene>
<dbReference type="GeneID" id="110083293"/>
<comment type="similarity">
    <text evidence="1">Belongs to the ohanin/vespryn family.</text>
</comment>
<comment type="function">
    <text evidence="6">Neurotoxin that produces dose-dependent hypolocomotion and hyperalgesia in mice. May directly act on the central nervous system, as it is 6500-fold more potent when administered intracerebroventricularly than intraperitoneal.</text>
</comment>